<evidence type="ECO:0000259" key="2">
    <source>
        <dbReference type="Pfam" id="PF06863"/>
    </source>
</evidence>
<proteinExistence type="predicted"/>
<dbReference type="InterPro" id="IPR037049">
    <property type="entry name" value="DUF1214_C_sf"/>
</dbReference>
<dbReference type="Gene3D" id="1.10.3360.10">
    <property type="entry name" value="VPA0735-like domain"/>
    <property type="match status" value="1"/>
</dbReference>
<evidence type="ECO:0000313" key="4">
    <source>
        <dbReference type="Proteomes" id="UP001474120"/>
    </source>
</evidence>
<comment type="caution">
    <text evidence="3">The sequence shown here is derived from an EMBL/GenBank/DDBJ whole genome shotgun (WGS) entry which is preliminary data.</text>
</comment>
<name>A0ABU9L2F8_9FLAO</name>
<feature type="domain" description="DUF1214" evidence="1">
    <location>
        <begin position="399"/>
        <end position="503"/>
    </location>
</feature>
<dbReference type="PROSITE" id="PS51257">
    <property type="entry name" value="PROKAR_LIPOPROTEIN"/>
    <property type="match status" value="1"/>
</dbReference>
<feature type="domain" description="DUF1254" evidence="2">
    <location>
        <begin position="114"/>
        <end position="239"/>
    </location>
</feature>
<dbReference type="RefSeq" id="WP_342160785.1">
    <property type="nucleotide sequence ID" value="NZ_JBCDNA010000003.1"/>
</dbReference>
<dbReference type="InterPro" id="IPR010679">
    <property type="entry name" value="DUF1254"/>
</dbReference>
<evidence type="ECO:0000313" key="3">
    <source>
        <dbReference type="EMBL" id="MEL4456620.1"/>
    </source>
</evidence>
<dbReference type="InterPro" id="IPR010621">
    <property type="entry name" value="DUF1214"/>
</dbReference>
<dbReference type="PANTHER" id="PTHR36509:SF3">
    <property type="entry name" value="SIGNAL PEPTIDE PROTEIN"/>
    <property type="match status" value="1"/>
</dbReference>
<dbReference type="InterPro" id="IPR037050">
    <property type="entry name" value="DUF1254_sf"/>
</dbReference>
<dbReference type="PANTHER" id="PTHR36509">
    <property type="entry name" value="BLL3101 PROTEIN"/>
    <property type="match status" value="1"/>
</dbReference>
<dbReference type="EMBL" id="JBCDNA010000003">
    <property type="protein sequence ID" value="MEL4456620.1"/>
    <property type="molecule type" value="Genomic_DNA"/>
</dbReference>
<keyword evidence="4" id="KW-1185">Reference proteome</keyword>
<dbReference type="Pfam" id="PF06863">
    <property type="entry name" value="DUF1254"/>
    <property type="match status" value="1"/>
</dbReference>
<protein>
    <submittedName>
        <fullName evidence="3">DUF1254 domain-containing protein</fullName>
    </submittedName>
</protein>
<evidence type="ECO:0000259" key="1">
    <source>
        <dbReference type="Pfam" id="PF06742"/>
    </source>
</evidence>
<gene>
    <name evidence="3" type="ORF">AABB81_11990</name>
</gene>
<dbReference type="Gene3D" id="2.60.40.1610">
    <property type="entry name" value="Domain of unknown function DUF1254"/>
    <property type="match status" value="1"/>
</dbReference>
<dbReference type="Proteomes" id="UP001474120">
    <property type="component" value="Unassembled WGS sequence"/>
</dbReference>
<dbReference type="Pfam" id="PF06742">
    <property type="entry name" value="DUF1214"/>
    <property type="match status" value="1"/>
</dbReference>
<sequence length="520" mass="57496">MKCPPLISTGLIVAMMACQPAEKETKIESVTAPQSTTYSQTTDIPEGLKTPDHVETSIGTLDFFDGVPSKNTADNVYDYLDRMRGVDAFLKGMPGASVRGLILGPQQLGATKYNQVLITDKLMDSKPLFLTANTSTLYVTPIVDLKADGPTVVEVPPGMLGAFNDAWFRYIADVGPLGEDKGKGGNYLLIPPGYDGNIPTGYFVLYPKTYHVWTFMRGSIANGLEAAVKNVKDHLKVYPLSKKNDPPAMEFISGSGKSVNTIHTNDYSFYEHLNDWIQYESDEMLDIETKGLFASIGIEKGKEFNPDARMKNILTEAVAIGNAIARSIVWYPRTDGTMKGIEVYPGSDSAWIMGWVNKNVFFTTENGGMNSDARVMFHYPYTAVTPAMAVSVPGKGSDYGIAFVDADKNHFDGSKSYKLHIPADVPAKDFWAITIYDSQTRSMLQTDQPYPTVGSQSEGFIQNEDGSFDIFFAPEAPKNREGNWLQTIPGKSWFIAFRVYGPLKPWIDKTWRPGEVQLMQ</sequence>
<dbReference type="SUPFAM" id="SSF160935">
    <property type="entry name" value="VPA0735-like"/>
    <property type="match status" value="1"/>
</dbReference>
<organism evidence="3 4">
    <name type="scientific">Lutimonas vermicola</name>
    <dbReference type="NCBI Taxonomy" id="414288"/>
    <lineage>
        <taxon>Bacteria</taxon>
        <taxon>Pseudomonadati</taxon>
        <taxon>Bacteroidota</taxon>
        <taxon>Flavobacteriia</taxon>
        <taxon>Flavobacteriales</taxon>
        <taxon>Flavobacteriaceae</taxon>
        <taxon>Lutimonas</taxon>
    </lineage>
</organism>
<accession>A0ABU9L2F8</accession>
<dbReference type="Gene3D" id="2.60.120.600">
    <property type="entry name" value="Domain of unknown function DUF1214, C-terminal domain"/>
    <property type="match status" value="1"/>
</dbReference>
<reference evidence="3 4" key="1">
    <citation type="submission" date="2024-04" db="EMBL/GenBank/DDBJ databases">
        <title>whole genome sequencing of Lutimonas vermicola strain IMCC1616.</title>
        <authorList>
            <person name="Bae S.S."/>
        </authorList>
    </citation>
    <scope>NUCLEOTIDE SEQUENCE [LARGE SCALE GENOMIC DNA]</scope>
    <source>
        <strain evidence="3 4">IMCC1616</strain>
    </source>
</reference>